<comment type="caution">
    <text evidence="1">The sequence shown here is derived from an EMBL/GenBank/DDBJ whole genome shotgun (WGS) entry which is preliminary data.</text>
</comment>
<keyword evidence="2" id="KW-1185">Reference proteome</keyword>
<evidence type="ECO:0000313" key="2">
    <source>
        <dbReference type="Proteomes" id="UP001054252"/>
    </source>
</evidence>
<proteinExistence type="predicted"/>
<name>A0AAV5J3R1_9ROSI</name>
<gene>
    <name evidence="1" type="ORF">SLEP1_g17127</name>
</gene>
<evidence type="ECO:0000313" key="1">
    <source>
        <dbReference type="EMBL" id="GKV05083.1"/>
    </source>
</evidence>
<dbReference type="AlphaFoldDB" id="A0AAV5J3R1"/>
<accession>A0AAV5J3R1</accession>
<evidence type="ECO:0008006" key="3">
    <source>
        <dbReference type="Google" id="ProtNLM"/>
    </source>
</evidence>
<protein>
    <recommendedName>
        <fullName evidence="3">Ycf15</fullName>
    </recommendedName>
</protein>
<sequence length="45" mass="5159">MHCLPKKIGNARSVNYKVFCMWSSHASQTFHGRRQSSLSIHLNSI</sequence>
<reference evidence="1 2" key="1">
    <citation type="journal article" date="2021" name="Commun. Biol.">
        <title>The genome of Shorea leprosula (Dipterocarpaceae) highlights the ecological relevance of drought in aseasonal tropical rainforests.</title>
        <authorList>
            <person name="Ng K.K.S."/>
            <person name="Kobayashi M.J."/>
            <person name="Fawcett J.A."/>
            <person name="Hatakeyama M."/>
            <person name="Paape T."/>
            <person name="Ng C.H."/>
            <person name="Ang C.C."/>
            <person name="Tnah L.H."/>
            <person name="Lee C.T."/>
            <person name="Nishiyama T."/>
            <person name="Sese J."/>
            <person name="O'Brien M.J."/>
            <person name="Copetti D."/>
            <person name="Mohd Noor M.I."/>
            <person name="Ong R.C."/>
            <person name="Putra M."/>
            <person name="Sireger I.Z."/>
            <person name="Indrioko S."/>
            <person name="Kosugi Y."/>
            <person name="Izuno A."/>
            <person name="Isagi Y."/>
            <person name="Lee S.L."/>
            <person name="Shimizu K.K."/>
        </authorList>
    </citation>
    <scope>NUCLEOTIDE SEQUENCE [LARGE SCALE GENOMIC DNA]</scope>
    <source>
        <strain evidence="1">214</strain>
    </source>
</reference>
<organism evidence="1 2">
    <name type="scientific">Rubroshorea leprosula</name>
    <dbReference type="NCBI Taxonomy" id="152421"/>
    <lineage>
        <taxon>Eukaryota</taxon>
        <taxon>Viridiplantae</taxon>
        <taxon>Streptophyta</taxon>
        <taxon>Embryophyta</taxon>
        <taxon>Tracheophyta</taxon>
        <taxon>Spermatophyta</taxon>
        <taxon>Magnoliopsida</taxon>
        <taxon>eudicotyledons</taxon>
        <taxon>Gunneridae</taxon>
        <taxon>Pentapetalae</taxon>
        <taxon>rosids</taxon>
        <taxon>malvids</taxon>
        <taxon>Malvales</taxon>
        <taxon>Dipterocarpaceae</taxon>
        <taxon>Rubroshorea</taxon>
    </lineage>
</organism>
<dbReference type="EMBL" id="BPVZ01000022">
    <property type="protein sequence ID" value="GKV05083.1"/>
    <property type="molecule type" value="Genomic_DNA"/>
</dbReference>
<dbReference type="Proteomes" id="UP001054252">
    <property type="component" value="Unassembled WGS sequence"/>
</dbReference>